<gene>
    <name evidence="2" type="ORF">SIL87_06890</name>
</gene>
<organism evidence="2 3">
    <name type="scientific">Acidiphilium acidophilum</name>
    <name type="common">Thiobacillus acidophilus</name>
    <dbReference type="NCBI Taxonomy" id="76588"/>
    <lineage>
        <taxon>Bacteria</taxon>
        <taxon>Pseudomonadati</taxon>
        <taxon>Pseudomonadota</taxon>
        <taxon>Alphaproteobacteria</taxon>
        <taxon>Acetobacterales</taxon>
        <taxon>Acidocellaceae</taxon>
        <taxon>Acidiphilium</taxon>
    </lineage>
</organism>
<protein>
    <submittedName>
        <fullName evidence="2">Uncharacterized protein</fullName>
    </submittedName>
</protein>
<evidence type="ECO:0000313" key="2">
    <source>
        <dbReference type="EMBL" id="MDX5930486.1"/>
    </source>
</evidence>
<dbReference type="AlphaFoldDB" id="A0AAW9DNJ9"/>
<feature type="compositionally biased region" description="Basic residues" evidence="1">
    <location>
        <begin position="113"/>
        <end position="122"/>
    </location>
</feature>
<keyword evidence="3" id="KW-1185">Reference proteome</keyword>
<proteinExistence type="predicted"/>
<feature type="compositionally biased region" description="Low complexity" evidence="1">
    <location>
        <begin position="93"/>
        <end position="106"/>
    </location>
</feature>
<dbReference type="Proteomes" id="UP001279553">
    <property type="component" value="Unassembled WGS sequence"/>
</dbReference>
<evidence type="ECO:0000313" key="3">
    <source>
        <dbReference type="Proteomes" id="UP001279553"/>
    </source>
</evidence>
<dbReference type="RefSeq" id="WP_319613431.1">
    <property type="nucleotide sequence ID" value="NZ_JAWXYB010000018.1"/>
</dbReference>
<name>A0AAW9DNJ9_ACIAO</name>
<evidence type="ECO:0000256" key="1">
    <source>
        <dbReference type="SAM" id="MobiDB-lite"/>
    </source>
</evidence>
<accession>A0AAW9DNJ9</accession>
<comment type="caution">
    <text evidence="2">The sequence shown here is derived from an EMBL/GenBank/DDBJ whole genome shotgun (WGS) entry which is preliminary data.</text>
</comment>
<sequence length="130" mass="14015">MSKITPDLTEAHVRCLSALVALIGNLMLAICDAADLPSPLRRLIETHIATVTSELAALIAAHQATTTPHAPRDPASAPIRQQPPDLQPPRQPIAPARATTPATAPIPRDRRPPPRTRQKPHPVRPAFARL</sequence>
<reference evidence="2 3" key="1">
    <citation type="submission" date="2023-11" db="EMBL/GenBank/DDBJ databases">
        <title>MicrobeMod: A computational toolkit for identifying prokaryotic methylation and restriction-modification with nanopore sequencing.</title>
        <authorList>
            <person name="Crits-Christoph A."/>
            <person name="Kang S.C."/>
            <person name="Lee H."/>
            <person name="Ostrov N."/>
        </authorList>
    </citation>
    <scope>NUCLEOTIDE SEQUENCE [LARGE SCALE GENOMIC DNA]</scope>
    <source>
        <strain evidence="2 3">DSMZ 700</strain>
    </source>
</reference>
<feature type="region of interest" description="Disordered" evidence="1">
    <location>
        <begin position="62"/>
        <end position="130"/>
    </location>
</feature>
<dbReference type="EMBL" id="JAWXYB010000018">
    <property type="protein sequence ID" value="MDX5930486.1"/>
    <property type="molecule type" value="Genomic_DNA"/>
</dbReference>